<feature type="compositionally biased region" description="Low complexity" evidence="2">
    <location>
        <begin position="16"/>
        <end position="27"/>
    </location>
</feature>
<feature type="repeat" description="ANK" evidence="1">
    <location>
        <begin position="109"/>
        <end position="141"/>
    </location>
</feature>
<name>A0A1C7NSE1_9FUNG</name>
<feature type="repeat" description="ANK" evidence="1">
    <location>
        <begin position="142"/>
        <end position="174"/>
    </location>
</feature>
<gene>
    <name evidence="4" type="ORF">A0J61_01712</name>
</gene>
<proteinExistence type="predicted"/>
<organism evidence="4 5">
    <name type="scientific">Choanephora cucurbitarum</name>
    <dbReference type="NCBI Taxonomy" id="101091"/>
    <lineage>
        <taxon>Eukaryota</taxon>
        <taxon>Fungi</taxon>
        <taxon>Fungi incertae sedis</taxon>
        <taxon>Mucoromycota</taxon>
        <taxon>Mucoromycotina</taxon>
        <taxon>Mucoromycetes</taxon>
        <taxon>Mucorales</taxon>
        <taxon>Mucorineae</taxon>
        <taxon>Choanephoraceae</taxon>
        <taxon>Choanephoroideae</taxon>
        <taxon>Choanephora</taxon>
    </lineage>
</organism>
<feature type="region of interest" description="Disordered" evidence="2">
    <location>
        <begin position="1"/>
        <end position="27"/>
    </location>
</feature>
<reference evidence="4 5" key="1">
    <citation type="submission" date="2016-03" db="EMBL/GenBank/DDBJ databases">
        <title>Choanephora cucurbitarum.</title>
        <authorList>
            <person name="Min B."/>
            <person name="Park H."/>
            <person name="Park J.-H."/>
            <person name="Shin H.-D."/>
            <person name="Choi I.-G."/>
        </authorList>
    </citation>
    <scope>NUCLEOTIDE SEQUENCE [LARGE SCALE GENOMIC DNA]</scope>
    <source>
        <strain evidence="4 5">KUS-F28377</strain>
    </source>
</reference>
<dbReference type="InterPro" id="IPR002110">
    <property type="entry name" value="Ankyrin_rpt"/>
</dbReference>
<sequence>MNQQSDHVKRKNRQNTFSWSTSSSCSTLLTNHDEDNDELEREHDSIHLYAYNSFLQDWTVADDDKKQHVITKFICRSASHGDVQALRHTLMNSSLSPFLNLDLSDDENDGLTPLIYASCFGKLDVVKCLLEAGAKVDVQDNTGWTALMWATTNGHTSIVQVLLAYSASSEAKSKNGRTIFDLVDLENDKMMSAIHLNVPKEEKKRRSIQPTLETVEKTIEDNEQEQIESCKASFRSVHKFVWNQCLPDQMFVFAEEEMDYILNIAITELRLPMKSKGEIYVPANIIFLCARFAHYFTNRELLHQLLSSSIDKMKQVIQLHENDIHTLAFWIANLSQLLYYLKKDAGLVVATAEYQLELSELISESYNFLVIDSENRLGQILEAAMLEFEPIEVEAVEFADDWQRFFRRSRFSVSSQRKSWASQEMIPKALLSPQSIVNLLTSILYVLQSYEVHPVIVIQAIAQLFHFLSCEVFNHVLSNKQYLARSKALQIRMNMTVFEEWIREHQLPMTLSIYFDPVIQLLQVLQCVSQLTDLMDFITTTKTFHLLNPIQLKRVVLNYRYEVSEARLPEEIEKYAMQLAEDTIKSLKEEKKKRRTSCADKQIRPTSVSSLGSLLHFTVSQEHGLRLLDGSLELELEEEEEDSMMETDNRDCIIEKRDSKYMLPFSLPTTTNYLNWKDKQPQAPETNKLSDTIYFELKQKLLAEKDARESNIVPSIPEDWLQRLDHHTK</sequence>
<dbReference type="InParanoid" id="A0A1C7NSE1"/>
<dbReference type="CDD" id="cd15473">
    <property type="entry name" value="Myo5p-like_CBD_DIL_ANK"/>
    <property type="match status" value="1"/>
</dbReference>
<dbReference type="PANTHER" id="PTHR16027">
    <property type="entry name" value="DILUTE DOMAIN-CONTAINING PROTEIN YPR089W"/>
    <property type="match status" value="1"/>
</dbReference>
<dbReference type="InterPro" id="IPR002710">
    <property type="entry name" value="Dilute_dom"/>
</dbReference>
<dbReference type="InterPro" id="IPR052072">
    <property type="entry name" value="Vascular_dev_regulator"/>
</dbReference>
<dbReference type="PROSITE" id="PS50297">
    <property type="entry name" value="ANK_REP_REGION"/>
    <property type="match status" value="2"/>
</dbReference>
<keyword evidence="5" id="KW-1185">Reference proteome</keyword>
<dbReference type="SMART" id="SM01132">
    <property type="entry name" value="DIL"/>
    <property type="match status" value="1"/>
</dbReference>
<dbReference type="Gene3D" id="1.25.40.20">
    <property type="entry name" value="Ankyrin repeat-containing domain"/>
    <property type="match status" value="1"/>
</dbReference>
<dbReference type="STRING" id="101091.A0A1C7NSE1"/>
<dbReference type="Pfam" id="PF12796">
    <property type="entry name" value="Ank_2"/>
    <property type="match status" value="1"/>
</dbReference>
<accession>A0A1C7NSE1</accession>
<evidence type="ECO:0000256" key="1">
    <source>
        <dbReference type="PROSITE-ProRule" id="PRU00023"/>
    </source>
</evidence>
<evidence type="ECO:0000256" key="2">
    <source>
        <dbReference type="SAM" id="MobiDB-lite"/>
    </source>
</evidence>
<dbReference type="InterPro" id="IPR037986">
    <property type="entry name" value="Myo5p-like_CBD_DIL"/>
</dbReference>
<keyword evidence="1" id="KW-0040">ANK repeat</keyword>
<dbReference type="InterPro" id="IPR036770">
    <property type="entry name" value="Ankyrin_rpt-contain_sf"/>
</dbReference>
<dbReference type="GO" id="GO:0051020">
    <property type="term" value="F:GTPase binding"/>
    <property type="evidence" value="ECO:0007669"/>
    <property type="project" value="TreeGrafter"/>
</dbReference>
<protein>
    <submittedName>
        <fullName evidence="4">Dilute domain-containing protein C25B8.08</fullName>
    </submittedName>
</protein>
<evidence type="ECO:0000313" key="4">
    <source>
        <dbReference type="EMBL" id="OBZ90254.1"/>
    </source>
</evidence>
<evidence type="ECO:0000313" key="5">
    <source>
        <dbReference type="Proteomes" id="UP000093000"/>
    </source>
</evidence>
<dbReference type="PANTHER" id="PTHR16027:SF6">
    <property type="entry name" value="DILUTE DOMAIN-CONTAINING PROTEIN"/>
    <property type="match status" value="1"/>
</dbReference>
<feature type="domain" description="Dilute" evidence="3">
    <location>
        <begin position="307"/>
        <end position="582"/>
    </location>
</feature>
<dbReference type="PROSITE" id="PS51126">
    <property type="entry name" value="DILUTE"/>
    <property type="match status" value="1"/>
</dbReference>
<dbReference type="EMBL" id="LUGH01000057">
    <property type="protein sequence ID" value="OBZ90254.1"/>
    <property type="molecule type" value="Genomic_DNA"/>
</dbReference>
<dbReference type="OrthoDB" id="426293at2759"/>
<comment type="caution">
    <text evidence="4">The sequence shown here is derived from an EMBL/GenBank/DDBJ whole genome shotgun (WGS) entry which is preliminary data.</text>
</comment>
<dbReference type="Pfam" id="PF01843">
    <property type="entry name" value="DIL"/>
    <property type="match status" value="1"/>
</dbReference>
<evidence type="ECO:0000259" key="3">
    <source>
        <dbReference type="PROSITE" id="PS51126"/>
    </source>
</evidence>
<dbReference type="SMART" id="SM00248">
    <property type="entry name" value="ANK"/>
    <property type="match status" value="2"/>
</dbReference>
<dbReference type="PROSITE" id="PS50088">
    <property type="entry name" value="ANK_REPEAT"/>
    <property type="match status" value="2"/>
</dbReference>
<dbReference type="Proteomes" id="UP000093000">
    <property type="component" value="Unassembled WGS sequence"/>
</dbReference>
<dbReference type="SUPFAM" id="SSF48403">
    <property type="entry name" value="Ankyrin repeat"/>
    <property type="match status" value="1"/>
</dbReference>
<dbReference type="AlphaFoldDB" id="A0A1C7NSE1"/>